<dbReference type="Proteomes" id="UP000464754">
    <property type="component" value="Chromosome"/>
</dbReference>
<dbReference type="AlphaFoldDB" id="A0A6N4TE04"/>
<dbReference type="Pfam" id="PF00202">
    <property type="entry name" value="Aminotran_3"/>
    <property type="match status" value="1"/>
</dbReference>
<dbReference type="GO" id="GO:0042286">
    <property type="term" value="F:glutamate-1-semialdehyde 2,1-aminomutase activity"/>
    <property type="evidence" value="ECO:0007669"/>
    <property type="project" value="UniProtKB-UniRule"/>
</dbReference>
<keyword evidence="8" id="KW-0963">Cytoplasm</keyword>
<accession>A0A6N4TE04</accession>
<keyword evidence="10" id="KW-1185">Reference proteome</keyword>
<evidence type="ECO:0000256" key="8">
    <source>
        <dbReference type="HAMAP-Rule" id="MF_00375"/>
    </source>
</evidence>
<comment type="catalytic activity">
    <reaction evidence="1 8">
        <text>(S)-4-amino-5-oxopentanoate = 5-aminolevulinate</text>
        <dbReference type="Rhea" id="RHEA:14265"/>
        <dbReference type="ChEBI" id="CHEBI:57501"/>
        <dbReference type="ChEBI" id="CHEBI:356416"/>
        <dbReference type="EC" id="5.4.3.8"/>
    </reaction>
</comment>
<feature type="modified residue" description="N6-(pyridoxal phosphate)lysine" evidence="8">
    <location>
        <position position="267"/>
    </location>
</feature>
<dbReference type="CDD" id="cd00610">
    <property type="entry name" value="OAT_like"/>
    <property type="match status" value="1"/>
</dbReference>
<dbReference type="GO" id="GO:0005737">
    <property type="term" value="C:cytoplasm"/>
    <property type="evidence" value="ECO:0007669"/>
    <property type="project" value="UniProtKB-SubCell"/>
</dbReference>
<dbReference type="KEGG" id="aarg:Aargi30884_00630"/>
<comment type="subcellular location">
    <subcellularLocation>
        <location evidence="8">Cytoplasm</location>
    </subcellularLocation>
</comment>
<evidence type="ECO:0000256" key="7">
    <source>
        <dbReference type="ARBA" id="ARBA00023244"/>
    </source>
</evidence>
<evidence type="ECO:0000256" key="1">
    <source>
        <dbReference type="ARBA" id="ARBA00001579"/>
    </source>
</evidence>
<sequence>MNTKRSEEMFDKACRLIPGGVNSPVRSFGNVGRKPIFIEKGIGSHIFDVDGNEYIDYISSWGPLILGHQNPLAKKALLEAMDKGFSFGLPTPVESEVAQLMLEAYPCMESVRMVNSGTEATMSALRVARGYTGRNKIIKFEGCYHGHNDALLVKSGSGALTFGMPTSPGIPKDITKNTLVCTYNDITSVKACVEANKGEVAAIILEPIAANMGLVLADKDFLCSLRKICDEEGIVLIFDEVISGFRIGFGGASSYYGVSCDMACFGKIIGGGLPVGAYGGKKEIMDCVTPSGNVYQAGTLSGNPLAMHVGLAQLTYLKQHPEVYVELEKKIKKLAQGFDAILRKYKVDAQVVQMGSLMTIFFTNQKIRNYQDVCTCDTEAFSKVFIKMLDKGIMMSPSQFEVLFLNTCHSDEDIEKTIQAFQESIQELYA</sequence>
<dbReference type="RefSeq" id="WP_163051194.1">
    <property type="nucleotide sequence ID" value="NZ_AP019695.1"/>
</dbReference>
<reference evidence="10" key="1">
    <citation type="submission" date="2019-05" db="EMBL/GenBank/DDBJ databases">
        <title>Complete genome sequencing of Absiella argi strain JCM 30884.</title>
        <authorList>
            <person name="Sakamoto M."/>
            <person name="Murakami T."/>
            <person name="Mori H."/>
        </authorList>
    </citation>
    <scope>NUCLEOTIDE SEQUENCE [LARGE SCALE GENOMIC DNA]</scope>
    <source>
        <strain evidence="10">JCM 30884</strain>
    </source>
</reference>
<dbReference type="InterPro" id="IPR015424">
    <property type="entry name" value="PyrdxlP-dep_Trfase"/>
</dbReference>
<dbReference type="NCBIfam" id="TIGR00713">
    <property type="entry name" value="hemL"/>
    <property type="match status" value="1"/>
</dbReference>
<name>A0A6N4TE04_9FIRM</name>
<dbReference type="PANTHER" id="PTHR43713">
    <property type="entry name" value="GLUTAMATE-1-SEMIALDEHYDE 2,1-AMINOMUTASE"/>
    <property type="match status" value="1"/>
</dbReference>
<comment type="pathway">
    <text evidence="3">Porphyrin-containing compound metabolism; protoporphyrin-IX biosynthesis; 5-aminolevulinate from L-glutamyl-tRNA(Glu): step 2/2.</text>
</comment>
<evidence type="ECO:0000256" key="2">
    <source>
        <dbReference type="ARBA" id="ARBA00001933"/>
    </source>
</evidence>
<dbReference type="Gene3D" id="3.40.640.10">
    <property type="entry name" value="Type I PLP-dependent aspartate aminotransferase-like (Major domain)"/>
    <property type="match status" value="1"/>
</dbReference>
<dbReference type="InterPro" id="IPR015421">
    <property type="entry name" value="PyrdxlP-dep_Trfase_major"/>
</dbReference>
<comment type="similarity">
    <text evidence="4 8">Belongs to the class-III pyridoxal-phosphate-dependent aminotransferase family. HemL subfamily.</text>
</comment>
<dbReference type="NCBIfam" id="NF000818">
    <property type="entry name" value="PRK00062.1"/>
    <property type="match status" value="1"/>
</dbReference>
<evidence type="ECO:0000256" key="6">
    <source>
        <dbReference type="ARBA" id="ARBA00023235"/>
    </source>
</evidence>
<comment type="subunit">
    <text evidence="8">Homodimer.</text>
</comment>
<dbReference type="GO" id="GO:0030170">
    <property type="term" value="F:pyridoxal phosphate binding"/>
    <property type="evidence" value="ECO:0007669"/>
    <property type="project" value="InterPro"/>
</dbReference>
<dbReference type="EC" id="5.4.3.8" evidence="8"/>
<keyword evidence="7 8" id="KW-0627">Porphyrin biosynthesis</keyword>
<evidence type="ECO:0000256" key="5">
    <source>
        <dbReference type="ARBA" id="ARBA00022898"/>
    </source>
</evidence>
<dbReference type="InterPro" id="IPR049704">
    <property type="entry name" value="Aminotrans_3_PPA_site"/>
</dbReference>
<evidence type="ECO:0000256" key="4">
    <source>
        <dbReference type="ARBA" id="ARBA00008981"/>
    </source>
</evidence>
<organism evidence="9 10">
    <name type="scientific">Amedibacterium intestinale</name>
    <dbReference type="NCBI Taxonomy" id="2583452"/>
    <lineage>
        <taxon>Bacteria</taxon>
        <taxon>Bacillati</taxon>
        <taxon>Bacillota</taxon>
        <taxon>Erysipelotrichia</taxon>
        <taxon>Erysipelotrichales</taxon>
        <taxon>Erysipelotrichaceae</taxon>
        <taxon>Amedibacterium</taxon>
    </lineage>
</organism>
<dbReference type="InterPro" id="IPR005814">
    <property type="entry name" value="Aminotrans_3"/>
</dbReference>
<dbReference type="InterPro" id="IPR015422">
    <property type="entry name" value="PyrdxlP-dep_Trfase_small"/>
</dbReference>
<dbReference type="PANTHER" id="PTHR43713:SF3">
    <property type="entry name" value="GLUTAMATE-1-SEMIALDEHYDE 2,1-AMINOMUTASE 1, CHLOROPLASTIC-RELATED"/>
    <property type="match status" value="1"/>
</dbReference>
<dbReference type="GO" id="GO:0006782">
    <property type="term" value="P:protoporphyrinogen IX biosynthetic process"/>
    <property type="evidence" value="ECO:0007669"/>
    <property type="project" value="UniProtKB-UniRule"/>
</dbReference>
<dbReference type="SUPFAM" id="SSF53383">
    <property type="entry name" value="PLP-dependent transferases"/>
    <property type="match status" value="1"/>
</dbReference>
<dbReference type="UniPathway" id="UPA00251">
    <property type="reaction ID" value="UER00317"/>
</dbReference>
<dbReference type="GO" id="GO:0008483">
    <property type="term" value="F:transaminase activity"/>
    <property type="evidence" value="ECO:0007669"/>
    <property type="project" value="InterPro"/>
</dbReference>
<protein>
    <recommendedName>
        <fullName evidence="8">Glutamate-1-semialdehyde 2,1-aminomutase</fullName>
        <shortName evidence="8">GSA</shortName>
        <ecNumber evidence="8">5.4.3.8</ecNumber>
    </recommendedName>
    <alternativeName>
        <fullName evidence="8">Glutamate-1-semialdehyde aminotransferase</fullName>
        <shortName evidence="8">GSA-AT</shortName>
    </alternativeName>
</protein>
<evidence type="ECO:0000256" key="3">
    <source>
        <dbReference type="ARBA" id="ARBA00004819"/>
    </source>
</evidence>
<dbReference type="HAMAP" id="MF_00375">
    <property type="entry name" value="HemL_aminotrans_3"/>
    <property type="match status" value="1"/>
</dbReference>
<keyword evidence="6 8" id="KW-0413">Isomerase</keyword>
<gene>
    <name evidence="8 9" type="primary">hemL</name>
    <name evidence="9" type="ORF">Aargi30884_00630</name>
</gene>
<evidence type="ECO:0000313" key="9">
    <source>
        <dbReference type="EMBL" id="BBK21160.1"/>
    </source>
</evidence>
<dbReference type="FunFam" id="3.40.640.10:FF:000021">
    <property type="entry name" value="Glutamate-1-semialdehyde 2,1-aminomutase"/>
    <property type="match status" value="1"/>
</dbReference>
<comment type="cofactor">
    <cofactor evidence="2 8">
        <name>pyridoxal 5'-phosphate</name>
        <dbReference type="ChEBI" id="CHEBI:597326"/>
    </cofactor>
</comment>
<dbReference type="InterPro" id="IPR004639">
    <property type="entry name" value="4pyrrol_synth_GluAld_NH2Trfase"/>
</dbReference>
<dbReference type="EMBL" id="AP019695">
    <property type="protein sequence ID" value="BBK21160.1"/>
    <property type="molecule type" value="Genomic_DNA"/>
</dbReference>
<dbReference type="Gene3D" id="3.90.1150.10">
    <property type="entry name" value="Aspartate Aminotransferase, domain 1"/>
    <property type="match status" value="1"/>
</dbReference>
<dbReference type="PROSITE" id="PS00600">
    <property type="entry name" value="AA_TRANSFER_CLASS_3"/>
    <property type="match status" value="1"/>
</dbReference>
<evidence type="ECO:0000313" key="10">
    <source>
        <dbReference type="Proteomes" id="UP000464754"/>
    </source>
</evidence>
<keyword evidence="5 8" id="KW-0663">Pyridoxal phosphate</keyword>
<proteinExistence type="inferred from homology"/>